<dbReference type="InterPro" id="IPR036527">
    <property type="entry name" value="SCP2_sterol-bd_dom_sf"/>
</dbReference>
<evidence type="ECO:0000313" key="2">
    <source>
        <dbReference type="EMBL" id="MEM5537758.1"/>
    </source>
</evidence>
<feature type="domain" description="SCP2" evidence="1">
    <location>
        <begin position="49"/>
        <end position="142"/>
    </location>
</feature>
<sequence length="145" mass="15708">MKKALNNPVGRTLLRGLLKLNAARYKLKNTTSDNNNEVLNMADLNAIFSQMEQRFDASAAAGTDAIFQYEISDGGEWFVAVQDGNCSVEEGSSDDATVTLRMDSTTLEEVMSGELDGMQAFMSGRIQADGDIMLATKLAVLFPVS</sequence>
<dbReference type="Gene3D" id="3.30.1050.10">
    <property type="entry name" value="SCP2 sterol-binding domain"/>
    <property type="match status" value="1"/>
</dbReference>
<comment type="caution">
    <text evidence="2">The sequence shown here is derived from an EMBL/GenBank/DDBJ whole genome shotgun (WGS) entry which is preliminary data.</text>
</comment>
<dbReference type="InterPro" id="IPR003033">
    <property type="entry name" value="SCP2_sterol-bd_dom"/>
</dbReference>
<dbReference type="PANTHER" id="PTHR10094">
    <property type="entry name" value="STEROL CARRIER PROTEIN 2 SCP-2 FAMILY PROTEIN"/>
    <property type="match status" value="1"/>
</dbReference>
<dbReference type="Pfam" id="PF02036">
    <property type="entry name" value="SCP2"/>
    <property type="match status" value="1"/>
</dbReference>
<evidence type="ECO:0000259" key="1">
    <source>
        <dbReference type="Pfam" id="PF02036"/>
    </source>
</evidence>
<dbReference type="PANTHER" id="PTHR10094:SF25">
    <property type="entry name" value="SCP2 STEROL-BINDING DOMAIN-CONTAINING PROTEIN 1"/>
    <property type="match status" value="1"/>
</dbReference>
<dbReference type="EMBL" id="JBBMRA010000019">
    <property type="protein sequence ID" value="MEM5537758.1"/>
    <property type="molecule type" value="Genomic_DNA"/>
</dbReference>
<proteinExistence type="predicted"/>
<dbReference type="SUPFAM" id="SSF55718">
    <property type="entry name" value="SCP-like"/>
    <property type="match status" value="1"/>
</dbReference>
<protein>
    <submittedName>
        <fullName evidence="2">SCP2 sterol-binding domain-containing protein</fullName>
    </submittedName>
</protein>
<accession>A0ABU9TVL4</accession>
<evidence type="ECO:0000313" key="3">
    <source>
        <dbReference type="Proteomes" id="UP001449225"/>
    </source>
</evidence>
<dbReference type="RefSeq" id="WP_342854973.1">
    <property type="nucleotide sequence ID" value="NZ_JBBMRA010000019.1"/>
</dbReference>
<organism evidence="2 3">
    <name type="scientific">Neptuniibacter pectenicola</name>
    <dbReference type="NCBI Taxonomy" id="1806669"/>
    <lineage>
        <taxon>Bacteria</taxon>
        <taxon>Pseudomonadati</taxon>
        <taxon>Pseudomonadota</taxon>
        <taxon>Gammaproteobacteria</taxon>
        <taxon>Oceanospirillales</taxon>
        <taxon>Oceanospirillaceae</taxon>
        <taxon>Neptuniibacter</taxon>
    </lineage>
</organism>
<reference evidence="2 3" key="1">
    <citation type="submission" date="2024-03" db="EMBL/GenBank/DDBJ databases">
        <title>Community enrichment and isolation of bacterial strains for fucoidan degradation.</title>
        <authorList>
            <person name="Sichert A."/>
        </authorList>
    </citation>
    <scope>NUCLEOTIDE SEQUENCE [LARGE SCALE GENOMIC DNA]</scope>
    <source>
        <strain evidence="2 3">AS76</strain>
    </source>
</reference>
<gene>
    <name evidence="2" type="ORF">WNY58_15325</name>
</gene>
<dbReference type="Proteomes" id="UP001449225">
    <property type="component" value="Unassembled WGS sequence"/>
</dbReference>
<keyword evidence="3" id="KW-1185">Reference proteome</keyword>
<name>A0ABU9TVL4_9GAMM</name>